<dbReference type="AlphaFoldDB" id="A0A1F4VDX7"/>
<name>A0A1F4VDX7_UNCKA</name>
<protein>
    <submittedName>
        <fullName evidence="1">Uncharacterized protein</fullName>
    </submittedName>
</protein>
<reference evidence="1 2" key="1">
    <citation type="journal article" date="2016" name="Nat. Commun.">
        <title>Thousands of microbial genomes shed light on interconnected biogeochemical processes in an aquifer system.</title>
        <authorList>
            <person name="Anantharaman K."/>
            <person name="Brown C.T."/>
            <person name="Hug L.A."/>
            <person name="Sharon I."/>
            <person name="Castelle C.J."/>
            <person name="Probst A.J."/>
            <person name="Thomas B.C."/>
            <person name="Singh A."/>
            <person name="Wilkins M.J."/>
            <person name="Karaoz U."/>
            <person name="Brodie E.L."/>
            <person name="Williams K.H."/>
            <person name="Hubbard S.S."/>
            <person name="Banfield J.F."/>
        </authorList>
    </citation>
    <scope>NUCLEOTIDE SEQUENCE [LARGE SCALE GENOMIC DNA]</scope>
</reference>
<accession>A0A1F4VDX7</accession>
<proteinExistence type="predicted"/>
<sequence>MSTQTKSRRLKRAVFVARHPQQLGRVITAFLKPIEALASINMDAVIRYMLEGKEEDYLLVLKSVGPSKKGEVGKHFYAVCVRGFGSPMVWALDVLLRPRDFGRKLYISCVGLAGGVEVWTAECSYEKPSAVEASAIITLIAELSNRGLGYAGTLSVTPEGAEFVD</sequence>
<evidence type="ECO:0000313" key="1">
    <source>
        <dbReference type="EMBL" id="OGC55476.1"/>
    </source>
</evidence>
<comment type="caution">
    <text evidence="1">The sequence shown here is derived from an EMBL/GenBank/DDBJ whole genome shotgun (WGS) entry which is preliminary data.</text>
</comment>
<organism evidence="1 2">
    <name type="scientific">candidate division WWE3 bacterium RIFCSPLOWO2_01_FULL_41_18</name>
    <dbReference type="NCBI Taxonomy" id="1802625"/>
    <lineage>
        <taxon>Bacteria</taxon>
        <taxon>Katanobacteria</taxon>
    </lineage>
</organism>
<gene>
    <name evidence="1" type="ORF">A3A78_00775</name>
</gene>
<evidence type="ECO:0000313" key="2">
    <source>
        <dbReference type="Proteomes" id="UP000176504"/>
    </source>
</evidence>
<dbReference type="Proteomes" id="UP000176504">
    <property type="component" value="Unassembled WGS sequence"/>
</dbReference>
<dbReference type="EMBL" id="MEVI01000002">
    <property type="protein sequence ID" value="OGC55476.1"/>
    <property type="molecule type" value="Genomic_DNA"/>
</dbReference>